<gene>
    <name evidence="2" type="ORF">HNP33_002251</name>
</gene>
<evidence type="ECO:0000313" key="2">
    <source>
        <dbReference type="EMBL" id="MBB6578171.1"/>
    </source>
</evidence>
<reference evidence="2 3" key="1">
    <citation type="submission" date="2020-08" db="EMBL/GenBank/DDBJ databases">
        <title>Functional genomics of gut bacteria from endangered species of beetles.</title>
        <authorList>
            <person name="Carlos-Shanley C."/>
        </authorList>
    </citation>
    <scope>NUCLEOTIDE SEQUENCE [LARGE SCALE GENOMIC DNA]</scope>
    <source>
        <strain evidence="2 3">S00124</strain>
    </source>
</reference>
<dbReference type="RefSeq" id="WP_184708434.1">
    <property type="nucleotide sequence ID" value="NZ_JACHKZ010000012.1"/>
</dbReference>
<organism evidence="2 3">
    <name type="scientific">Comamonas odontotermitis</name>
    <dbReference type="NCBI Taxonomy" id="379895"/>
    <lineage>
        <taxon>Bacteria</taxon>
        <taxon>Pseudomonadati</taxon>
        <taxon>Pseudomonadota</taxon>
        <taxon>Betaproteobacteria</taxon>
        <taxon>Burkholderiales</taxon>
        <taxon>Comamonadaceae</taxon>
        <taxon>Comamonas</taxon>
    </lineage>
</organism>
<feature type="signal peptide" evidence="1">
    <location>
        <begin position="1"/>
        <end position="22"/>
    </location>
</feature>
<evidence type="ECO:0000313" key="3">
    <source>
        <dbReference type="Proteomes" id="UP000562492"/>
    </source>
</evidence>
<feature type="chain" id="PRO_5045046103" description="IPTL-CTERM protein sorting domain-containing protein" evidence="1">
    <location>
        <begin position="23"/>
        <end position="458"/>
    </location>
</feature>
<keyword evidence="1" id="KW-0732">Signal</keyword>
<dbReference type="Gene3D" id="2.60.40.3440">
    <property type="match status" value="2"/>
</dbReference>
<dbReference type="Proteomes" id="UP000562492">
    <property type="component" value="Unassembled WGS sequence"/>
</dbReference>
<protein>
    <recommendedName>
        <fullName evidence="4">IPTL-CTERM protein sorting domain-containing protein</fullName>
    </recommendedName>
</protein>
<sequence length="458" mass="46958">MRTSKRTWGLCAALLVCASAHAEAPVTANSQYFTGWRMAKFVTATPTPTAGTPINATVGGTPFTINTVGTPPTTWATWGSSQSTMLMSSTDLPVNIGLPSDPGNVWEVGAGEISMKFQAPMVVGTTLFSHDFDSADAMEYRFYRCDGTQVDASQVEFLQIATANNPVQTPPVANATDSFWKLASPTTGPLAGTTVGLVVKAADVCEIRAKELGLPRHSTIDLMLGIPPTPNPVADTSNTVQGQPVTIDVRANDTTSSPPATLAPPTITQPPANGTVSVDGSGNVVYTPNAGFSGSDTFTYEVCVQTAPTQCKTATASVNVLGATATADSATTKADTPVTIGILSNDTSSDPANAPLTGPATAVSAPAHGTVVYNPDGTATYTPAAGFTGTDTFEYQICTAQGTYPAPACATGKVTVVVTSTVTPPVPGATAPVPVDSPWALLMASMGLLALAVRRAKH</sequence>
<name>A0ABR6RG84_9BURK</name>
<keyword evidence="3" id="KW-1185">Reference proteome</keyword>
<dbReference type="EMBL" id="JACHKZ010000012">
    <property type="protein sequence ID" value="MBB6578171.1"/>
    <property type="molecule type" value="Genomic_DNA"/>
</dbReference>
<accession>A0ABR6RG84</accession>
<dbReference type="Pfam" id="PF17963">
    <property type="entry name" value="Big_9"/>
    <property type="match status" value="2"/>
</dbReference>
<evidence type="ECO:0000256" key="1">
    <source>
        <dbReference type="SAM" id="SignalP"/>
    </source>
</evidence>
<proteinExistence type="predicted"/>
<comment type="caution">
    <text evidence="2">The sequence shown here is derived from an EMBL/GenBank/DDBJ whole genome shotgun (WGS) entry which is preliminary data.</text>
</comment>
<evidence type="ECO:0008006" key="4">
    <source>
        <dbReference type="Google" id="ProtNLM"/>
    </source>
</evidence>